<dbReference type="STRING" id="1192034.CAP_2679"/>
<name>A0A017THR0_9BACT</name>
<dbReference type="InterPro" id="IPR002734">
    <property type="entry name" value="RibDG_C"/>
</dbReference>
<keyword evidence="3" id="KW-1185">Reference proteome</keyword>
<evidence type="ECO:0000259" key="1">
    <source>
        <dbReference type="Pfam" id="PF01872"/>
    </source>
</evidence>
<evidence type="ECO:0000313" key="3">
    <source>
        <dbReference type="Proteomes" id="UP000019678"/>
    </source>
</evidence>
<dbReference type="AlphaFoldDB" id="A0A017THR0"/>
<dbReference type="SUPFAM" id="SSF53597">
    <property type="entry name" value="Dihydrofolate reductase-like"/>
    <property type="match status" value="1"/>
</dbReference>
<dbReference type="eggNOG" id="COG0262">
    <property type="taxonomic scope" value="Bacteria"/>
</dbReference>
<dbReference type="GO" id="GO:0009231">
    <property type="term" value="P:riboflavin biosynthetic process"/>
    <property type="evidence" value="ECO:0007669"/>
    <property type="project" value="InterPro"/>
</dbReference>
<dbReference type="Gene3D" id="3.40.430.10">
    <property type="entry name" value="Dihydrofolate Reductase, subunit A"/>
    <property type="match status" value="1"/>
</dbReference>
<organism evidence="2 3">
    <name type="scientific">Chondromyces apiculatus DSM 436</name>
    <dbReference type="NCBI Taxonomy" id="1192034"/>
    <lineage>
        <taxon>Bacteria</taxon>
        <taxon>Pseudomonadati</taxon>
        <taxon>Myxococcota</taxon>
        <taxon>Polyangia</taxon>
        <taxon>Polyangiales</taxon>
        <taxon>Polyangiaceae</taxon>
        <taxon>Chondromyces</taxon>
    </lineage>
</organism>
<gene>
    <name evidence="2" type="ORF">CAP_2679</name>
</gene>
<proteinExistence type="predicted"/>
<dbReference type="Pfam" id="PF01872">
    <property type="entry name" value="RibD_C"/>
    <property type="match status" value="1"/>
</dbReference>
<dbReference type="InterPro" id="IPR050765">
    <property type="entry name" value="Riboflavin_Biosynth_HTPR"/>
</dbReference>
<sequence>MKTLKYHVASTVDGFIAAPDGTFDAFLAEGEHATDYLDAFRGYDVVLMGRKTYEVGLKYNVTSPYPTMRQIVFSRSMKASPDPQVEIVADDVSSFVRKLKEGEGKAIYLCGGGELASLLLAEGLIDEVVIKLNPVLLGTGIPLFGPHIPRASLELASSKTYRNGVVLLRYLVTR</sequence>
<dbReference type="Proteomes" id="UP000019678">
    <property type="component" value="Unassembled WGS sequence"/>
</dbReference>
<dbReference type="PANTHER" id="PTHR38011">
    <property type="entry name" value="DIHYDROFOLATE REDUCTASE FAMILY PROTEIN (AFU_ORTHOLOGUE AFUA_8G06820)"/>
    <property type="match status" value="1"/>
</dbReference>
<dbReference type="PANTHER" id="PTHR38011:SF11">
    <property type="entry name" value="2,5-DIAMINO-6-RIBOSYLAMINO-4(3H)-PYRIMIDINONE 5'-PHOSPHATE REDUCTASE"/>
    <property type="match status" value="1"/>
</dbReference>
<dbReference type="InterPro" id="IPR024072">
    <property type="entry name" value="DHFR-like_dom_sf"/>
</dbReference>
<comment type="caution">
    <text evidence="2">The sequence shown here is derived from an EMBL/GenBank/DDBJ whole genome shotgun (WGS) entry which is preliminary data.</text>
</comment>
<dbReference type="OrthoDB" id="2313602at2"/>
<dbReference type="GO" id="GO:0008703">
    <property type="term" value="F:5-amino-6-(5-phosphoribosylamino)uracil reductase activity"/>
    <property type="evidence" value="ECO:0007669"/>
    <property type="project" value="InterPro"/>
</dbReference>
<dbReference type="RefSeq" id="WP_044235045.1">
    <property type="nucleotide sequence ID" value="NZ_ASRX01000002.1"/>
</dbReference>
<protein>
    <submittedName>
        <fullName evidence="2">Dihydrofolate reductase</fullName>
    </submittedName>
</protein>
<dbReference type="EMBL" id="ASRX01000002">
    <property type="protein sequence ID" value="EYF08818.1"/>
    <property type="molecule type" value="Genomic_DNA"/>
</dbReference>
<evidence type="ECO:0000313" key="2">
    <source>
        <dbReference type="EMBL" id="EYF08818.1"/>
    </source>
</evidence>
<feature type="domain" description="Bacterial bifunctional deaminase-reductase C-terminal" evidence="1">
    <location>
        <begin position="4"/>
        <end position="167"/>
    </location>
</feature>
<reference evidence="2 3" key="1">
    <citation type="submission" date="2013-05" db="EMBL/GenBank/DDBJ databases">
        <title>Genome assembly of Chondromyces apiculatus DSM 436.</title>
        <authorList>
            <person name="Sharma G."/>
            <person name="Khatri I."/>
            <person name="Kaur C."/>
            <person name="Mayilraj S."/>
            <person name="Subramanian S."/>
        </authorList>
    </citation>
    <scope>NUCLEOTIDE SEQUENCE [LARGE SCALE GENOMIC DNA]</scope>
    <source>
        <strain evidence="2 3">DSM 436</strain>
    </source>
</reference>
<accession>A0A017THR0</accession>